<dbReference type="PROSITE" id="PS50865">
    <property type="entry name" value="ZF_MYND_2"/>
    <property type="match status" value="1"/>
</dbReference>
<evidence type="ECO:0000256" key="10">
    <source>
        <dbReference type="ARBA" id="ARBA00022777"/>
    </source>
</evidence>
<evidence type="ECO:0000256" key="8">
    <source>
        <dbReference type="ARBA" id="ARBA00022723"/>
    </source>
</evidence>
<dbReference type="EC" id="2.7.1.182" evidence="16"/>
<dbReference type="GO" id="GO:0016020">
    <property type="term" value="C:membrane"/>
    <property type="evidence" value="ECO:0007669"/>
    <property type="project" value="UniProtKB-SubCell"/>
</dbReference>
<evidence type="ECO:0000256" key="14">
    <source>
        <dbReference type="ARBA" id="ARBA00023136"/>
    </source>
</evidence>
<evidence type="ECO:0000256" key="1">
    <source>
        <dbReference type="ARBA" id="ARBA00004141"/>
    </source>
</evidence>
<keyword evidence="6" id="KW-0808">Transferase</keyword>
<evidence type="ECO:0000313" key="21">
    <source>
        <dbReference type="Proteomes" id="UP001362999"/>
    </source>
</evidence>
<keyword evidence="13" id="KW-1133">Transmembrane helix</keyword>
<evidence type="ECO:0000256" key="17">
    <source>
        <dbReference type="ARBA" id="ARBA00048889"/>
    </source>
</evidence>
<dbReference type="Pfam" id="PF01753">
    <property type="entry name" value="zf-MYND"/>
    <property type="match status" value="1"/>
</dbReference>
<dbReference type="Gene3D" id="6.10.140.2220">
    <property type="match status" value="1"/>
</dbReference>
<evidence type="ECO:0000256" key="9">
    <source>
        <dbReference type="ARBA" id="ARBA00022771"/>
    </source>
</evidence>
<keyword evidence="12" id="KW-0809">Transit peptide</keyword>
<organism evidence="20 21">
    <name type="scientific">Favolaschia claudopus</name>
    <dbReference type="NCBI Taxonomy" id="2862362"/>
    <lineage>
        <taxon>Eukaryota</taxon>
        <taxon>Fungi</taxon>
        <taxon>Dikarya</taxon>
        <taxon>Basidiomycota</taxon>
        <taxon>Agaricomycotina</taxon>
        <taxon>Agaricomycetes</taxon>
        <taxon>Agaricomycetidae</taxon>
        <taxon>Agaricales</taxon>
        <taxon>Marasmiineae</taxon>
        <taxon>Mycenaceae</taxon>
        <taxon>Favolaschia</taxon>
    </lineage>
</organism>
<dbReference type="AlphaFoldDB" id="A0AAW0BR69"/>
<dbReference type="SUPFAM" id="SSF144232">
    <property type="entry name" value="HIT/MYND zinc finger-like"/>
    <property type="match status" value="1"/>
</dbReference>
<dbReference type="PANTHER" id="PTHR32523">
    <property type="entry name" value="PHYTOL KINASE 1, CHLOROPLASTIC"/>
    <property type="match status" value="1"/>
</dbReference>
<evidence type="ECO:0000256" key="15">
    <source>
        <dbReference type="ARBA" id="ARBA00024015"/>
    </source>
</evidence>
<keyword evidence="8" id="KW-0479">Metal-binding</keyword>
<keyword evidence="9 18" id="KW-0863">Zinc-finger</keyword>
<keyword evidence="14" id="KW-0472">Membrane</keyword>
<reference evidence="20 21" key="1">
    <citation type="journal article" date="2024" name="J Genomics">
        <title>Draft genome sequencing and assembly of Favolaschia claudopus CIRM-BRFM 2984 isolated from oak limbs.</title>
        <authorList>
            <person name="Navarro D."/>
            <person name="Drula E."/>
            <person name="Chaduli D."/>
            <person name="Cazenave R."/>
            <person name="Ahrendt S."/>
            <person name="Wang J."/>
            <person name="Lipzen A."/>
            <person name="Daum C."/>
            <person name="Barry K."/>
            <person name="Grigoriev I.V."/>
            <person name="Favel A."/>
            <person name="Rosso M.N."/>
            <person name="Martin F."/>
        </authorList>
    </citation>
    <scope>NUCLEOTIDE SEQUENCE [LARGE SCALE GENOMIC DNA]</scope>
    <source>
        <strain evidence="20 21">CIRM-BRFM 2984</strain>
    </source>
</reference>
<sequence>MHPSLEVSNLAKLPLTLRERANASVSGSATHTIALANSLDDMLLRHERCLLPIFYAALDPTQIPTFRKSISSSTAAADFLRGGPIWLQCAAAIFSLRAIWKLKTDNLVPVPTYMDLWNRICPWIQFLDEFYDLLPGPDIMAVHMKYGLYLSLFRSFRLDPDVSNLINNTPQLCVVVGRAWSLLMHTDSKDDVSGGIGDVSYFFGRFFEVQTLISPVFDNFVSGAGGQSQLASLVVSQITRAAPAPDAEMSRYALLLLGTTMAFVDEPVETEDYVFFRDALLAQGIVPAITTAIQALSYSTHQLDPMMLTAFLTALVSLLSVFPRHKWLVQSLRAGLMNAIIRCGGARYIDHTRLTLNRLMRDILPPATVYRSVLIPLRVSLRKTHNMAPSVQGWNDLLRIVEPRFNLLNRYDLGQFPKSSVCDNLQCNAVISKPLLKCCGGCRAVVYCSAACQRADWMNGDHRWRCMELLNFRRTRQYTSTSAQDRSFFRALVHHDYLCRREEIAIKELAYIRQERTPYLTFDYTHGGCEIVAGAVEDHEAVVTDDEEEEDRLSSDSESPRRAPRIFYLSEDMVRAARWPGRMQMHFMEVLVNDSEPARGGDGEKETFKWTFSLRYPLGNGGFMQGLRAIAEEVPESSDASEECQGRVRELIRREEDGFH</sequence>
<feature type="domain" description="MYND-type" evidence="19">
    <location>
        <begin position="424"/>
        <end position="466"/>
    </location>
</feature>
<comment type="subcellular location">
    <subcellularLocation>
        <location evidence="1">Membrane</location>
        <topology evidence="1">Multi-pass membrane protein</topology>
    </subcellularLocation>
    <subcellularLocation>
        <location evidence="2">Plastid</location>
        <location evidence="2">Chloroplast</location>
    </subcellularLocation>
</comment>
<dbReference type="InterPro" id="IPR002893">
    <property type="entry name" value="Znf_MYND"/>
</dbReference>
<evidence type="ECO:0000256" key="3">
    <source>
        <dbReference type="ARBA" id="ARBA00010794"/>
    </source>
</evidence>
<evidence type="ECO:0000256" key="13">
    <source>
        <dbReference type="ARBA" id="ARBA00022989"/>
    </source>
</evidence>
<evidence type="ECO:0000256" key="11">
    <source>
        <dbReference type="ARBA" id="ARBA00022833"/>
    </source>
</evidence>
<comment type="similarity">
    <text evidence="3">Belongs to the polyprenol kinase family.</text>
</comment>
<evidence type="ECO:0000256" key="6">
    <source>
        <dbReference type="ARBA" id="ARBA00022679"/>
    </source>
</evidence>
<dbReference type="EMBL" id="JAWWNJ010000028">
    <property type="protein sequence ID" value="KAK7028627.1"/>
    <property type="molecule type" value="Genomic_DNA"/>
</dbReference>
<evidence type="ECO:0000256" key="4">
    <source>
        <dbReference type="ARBA" id="ARBA00022528"/>
    </source>
</evidence>
<keyword evidence="4" id="KW-0150">Chloroplast</keyword>
<protein>
    <recommendedName>
        <fullName evidence="16">phytol kinase</fullName>
        <ecNumber evidence="16">2.7.1.182</ecNumber>
    </recommendedName>
</protein>
<comment type="catalytic activity">
    <reaction evidence="17">
        <text>phytol + CTP = phytyl phosphate + CDP + H(+)</text>
        <dbReference type="Rhea" id="RHEA:38055"/>
        <dbReference type="ChEBI" id="CHEBI:15378"/>
        <dbReference type="ChEBI" id="CHEBI:17327"/>
        <dbReference type="ChEBI" id="CHEBI:37563"/>
        <dbReference type="ChEBI" id="CHEBI:58069"/>
        <dbReference type="ChEBI" id="CHEBI:75483"/>
        <dbReference type="EC" id="2.7.1.182"/>
    </reaction>
</comment>
<gene>
    <name evidence="20" type="ORF">R3P38DRAFT_2704484</name>
</gene>
<dbReference type="Proteomes" id="UP001362999">
    <property type="component" value="Unassembled WGS sequence"/>
</dbReference>
<evidence type="ECO:0000256" key="2">
    <source>
        <dbReference type="ARBA" id="ARBA00004229"/>
    </source>
</evidence>
<proteinExistence type="inferred from homology"/>
<evidence type="ECO:0000256" key="5">
    <source>
        <dbReference type="ARBA" id="ARBA00022640"/>
    </source>
</evidence>
<keyword evidence="11" id="KW-0862">Zinc</keyword>
<keyword evidence="10" id="KW-0418">Kinase</keyword>
<evidence type="ECO:0000313" key="20">
    <source>
        <dbReference type="EMBL" id="KAK7028627.1"/>
    </source>
</evidence>
<evidence type="ECO:0000256" key="12">
    <source>
        <dbReference type="ARBA" id="ARBA00022946"/>
    </source>
</evidence>
<dbReference type="InterPro" id="IPR039606">
    <property type="entry name" value="Phytol/farnesol_kinase"/>
</dbReference>
<evidence type="ECO:0000256" key="16">
    <source>
        <dbReference type="ARBA" id="ARBA00039024"/>
    </source>
</evidence>
<name>A0AAW0BR69_9AGAR</name>
<evidence type="ECO:0000256" key="7">
    <source>
        <dbReference type="ARBA" id="ARBA00022692"/>
    </source>
</evidence>
<dbReference type="GO" id="GO:0008270">
    <property type="term" value="F:zinc ion binding"/>
    <property type="evidence" value="ECO:0007669"/>
    <property type="project" value="UniProtKB-KW"/>
</dbReference>
<keyword evidence="5" id="KW-0934">Plastid</keyword>
<evidence type="ECO:0000256" key="18">
    <source>
        <dbReference type="PROSITE-ProRule" id="PRU00134"/>
    </source>
</evidence>
<accession>A0AAW0BR69</accession>
<keyword evidence="7" id="KW-0812">Transmembrane</keyword>
<keyword evidence="21" id="KW-1185">Reference proteome</keyword>
<dbReference type="PANTHER" id="PTHR32523:SF8">
    <property type="entry name" value="DOLICHOL KINASE"/>
    <property type="match status" value="1"/>
</dbReference>
<comment type="caution">
    <text evidence="20">The sequence shown here is derived from an EMBL/GenBank/DDBJ whole genome shotgun (WGS) entry which is preliminary data.</text>
</comment>
<dbReference type="GO" id="GO:0010276">
    <property type="term" value="F:phytol kinase activity"/>
    <property type="evidence" value="ECO:0007669"/>
    <property type="project" value="UniProtKB-EC"/>
</dbReference>
<comment type="pathway">
    <text evidence="15">Cofactor biosynthesis; tocopherol biosynthesis.</text>
</comment>
<evidence type="ECO:0000259" key="19">
    <source>
        <dbReference type="PROSITE" id="PS50865"/>
    </source>
</evidence>